<dbReference type="InterPro" id="IPR000845">
    <property type="entry name" value="Nucleoside_phosphorylase_d"/>
</dbReference>
<organism evidence="4 5">
    <name type="scientific">Aspergillus flavus</name>
    <dbReference type="NCBI Taxonomy" id="5059"/>
    <lineage>
        <taxon>Eukaryota</taxon>
        <taxon>Fungi</taxon>
        <taxon>Dikarya</taxon>
        <taxon>Ascomycota</taxon>
        <taxon>Pezizomycotina</taxon>
        <taxon>Eurotiomycetes</taxon>
        <taxon>Eurotiomycetidae</taxon>
        <taxon>Eurotiales</taxon>
        <taxon>Aspergillaceae</taxon>
        <taxon>Aspergillus</taxon>
        <taxon>Aspergillus subgen. Circumdati</taxon>
    </lineage>
</organism>
<dbReference type="PANTHER" id="PTHR46082">
    <property type="entry name" value="ATP/GTP-BINDING PROTEIN-RELATED"/>
    <property type="match status" value="1"/>
</dbReference>
<sequence>MARRLSHHDYTVGWVCALPDELTAAQEMLDEEHQNLPSNHTDSNIYTLGSIGAHNVILACLPAGQTGTNSAVAVAMQMKTTFPAVRFGLMVGIGGGVPSKEADIRLGDVVVSQPGNGHGGVVQYDFGKSTPSGFKRTGFLNAPPTILLAAVTKLRSNLDRGRSSLSPHLSKLGGLPKFGRDQAGSDLLFEAEYNHSGQDSCLSCTTARMIQRNERADNIPMIYYGAIASGNQVMRDGVERDKISSEFGGVLCFEMEAAGLMNTFPCLVIRGICDYADSHKNKRWQPYAAGTAAAYAKELLGVIPVADVVNTQTVDEALRGAKRTFYLPFERNHKFIGRNAELDTLKQKLLVNKDCQKVSLSGLGGIGKTQVALQFAYSVKEGCPEYSIFWVQALSMETFELSCREIAGVLGIRQEQEGGEDLKILVRQRLSAKTAGKWLLVIDNADDLDLLRGTYQTEGLLAFLPESDGGLTIFTTRHGAVAQYLAGSDVVEIEKMTRQETTDLLQKSLVRKNPSDNFETMVNLLAELEYLPLAITQAAAYINTNKSSISEYLRLLKKTEQDAVALISTDFGDKTRYRNSMNAVAKTWTITFNKILECDTLATDLLAFISCIEWRAIPYSILPAAYPEARLVGAIGTLCSYSFLERRDDGTKLDMHRLVHLATRMWVNQNGRKAETAIATLKHLAEVFPSDDYTNREIWRDYLPHVARIEKDEQCQGTEEKSRLCLKVGRCLYVDGRMKEAVLWLQESCKWRDINLPQSNIDRLTSQHSLAIAYQANGQIKDAVELLEHVVAIESEVLADDHSDRLASQHALAIAYQANGQIKEAVKLLEHVVAIQSEVLADDHPSRLASQHVLAIAYEANGQIKEAVKLLEHVVTIESEVLAEDHPSRLASQHTLAMAYQANGQIKDAVELLENVVAIESEVLAEDHPSRLASQQVLAGAYQANGQIKEAVKLLEHVVAIESEVLAEDHPSRLASQHTLAMAYQANGQIKDAVELLENVVAIESEVLVEDHPDRLASQHALAIAYQANGQIKEAVKLLEHVVAIQPEVFADDHPSRLASQQVLAGAYQANGQIKEAVKLLEHVVAIQSEVLADDHPDRLLSERTLAAFYKDLMKRSRTRQASATRQAMSENNITSTVLSDQSPAEQDPKLSYKSKGRLFVRQLKGFLKKVN</sequence>
<dbReference type="Gene3D" id="1.25.40.10">
    <property type="entry name" value="Tetratricopeptide repeat domain"/>
    <property type="match status" value="2"/>
</dbReference>
<dbReference type="Pfam" id="PF13374">
    <property type="entry name" value="TPR_10"/>
    <property type="match status" value="2"/>
</dbReference>
<evidence type="ECO:0000313" key="4">
    <source>
        <dbReference type="EMBL" id="RMZ45427.1"/>
    </source>
</evidence>
<dbReference type="NCBIfam" id="NF040586">
    <property type="entry name" value="FxSxx_TPR"/>
    <property type="match status" value="1"/>
</dbReference>
<dbReference type="PANTHER" id="PTHR46082:SF11">
    <property type="entry name" value="AAA+ ATPASE DOMAIN-CONTAINING PROTEIN-RELATED"/>
    <property type="match status" value="1"/>
</dbReference>
<feature type="compositionally biased region" description="Polar residues" evidence="1">
    <location>
        <begin position="1121"/>
        <end position="1145"/>
    </location>
</feature>
<dbReference type="SUPFAM" id="SSF52540">
    <property type="entry name" value="P-loop containing nucleoside triphosphate hydrolases"/>
    <property type="match status" value="1"/>
</dbReference>
<dbReference type="GO" id="GO:0003824">
    <property type="term" value="F:catalytic activity"/>
    <property type="evidence" value="ECO:0007669"/>
    <property type="project" value="InterPro"/>
</dbReference>
<dbReference type="Gene3D" id="3.40.50.1580">
    <property type="entry name" value="Nucleoside phosphorylase domain"/>
    <property type="match status" value="1"/>
</dbReference>
<dbReference type="GO" id="GO:0009116">
    <property type="term" value="P:nucleoside metabolic process"/>
    <property type="evidence" value="ECO:0007669"/>
    <property type="project" value="InterPro"/>
</dbReference>
<reference evidence="4 5" key="1">
    <citation type="submission" date="2018-07" db="EMBL/GenBank/DDBJ databases">
        <title>Identification of spontaneous genetic mutation associated with occurrence of a yellow conidial color mutant of Aspergillus flavus.</title>
        <authorList>
            <person name="Chang P.-K."/>
            <person name="Mack B.M."/>
            <person name="Scharfenstein L."/>
            <person name="Gilbert M.K."/>
        </authorList>
    </citation>
    <scope>NUCLEOTIDE SEQUENCE [LARGE SCALE GENOMIC DNA]</scope>
    <source>
        <strain evidence="4 5">CA14</strain>
    </source>
</reference>
<dbReference type="Pfam" id="PF13424">
    <property type="entry name" value="TPR_12"/>
    <property type="match status" value="3"/>
</dbReference>
<dbReference type="SUPFAM" id="SSF53167">
    <property type="entry name" value="Purine and uridine phosphorylases"/>
    <property type="match status" value="1"/>
</dbReference>
<dbReference type="InterPro" id="IPR019734">
    <property type="entry name" value="TPR_rpt"/>
</dbReference>
<gene>
    <name evidence="4" type="ORF">CA14_012727</name>
</gene>
<dbReference type="Pfam" id="PF00931">
    <property type="entry name" value="NB-ARC"/>
    <property type="match status" value="1"/>
</dbReference>
<evidence type="ECO:0000256" key="1">
    <source>
        <dbReference type="SAM" id="MobiDB-lite"/>
    </source>
</evidence>
<protein>
    <submittedName>
        <fullName evidence="4">Kinesin light chain</fullName>
    </submittedName>
</protein>
<feature type="domain" description="NB-ARC" evidence="2">
    <location>
        <begin position="340"/>
        <end position="512"/>
    </location>
</feature>
<proteinExistence type="predicted"/>
<dbReference type="SUPFAM" id="SSF48452">
    <property type="entry name" value="TPR-like"/>
    <property type="match status" value="2"/>
</dbReference>
<dbReference type="AlphaFoldDB" id="A0AB74CHY2"/>
<dbReference type="InterPro" id="IPR011990">
    <property type="entry name" value="TPR-like_helical_dom_sf"/>
</dbReference>
<accession>A0AB74CHY2</accession>
<comment type="caution">
    <text evidence="4">The sequence shown here is derived from an EMBL/GenBank/DDBJ whole genome shotgun (WGS) entry which is preliminary data.</text>
</comment>
<dbReference type="GO" id="GO:0043531">
    <property type="term" value="F:ADP binding"/>
    <property type="evidence" value="ECO:0007669"/>
    <property type="project" value="InterPro"/>
</dbReference>
<feature type="domain" description="Nucleoside phosphorylase" evidence="3">
    <location>
        <begin position="12"/>
        <end position="285"/>
    </location>
</feature>
<dbReference type="EMBL" id="QQZZ01000039">
    <property type="protein sequence ID" value="RMZ45427.1"/>
    <property type="molecule type" value="Genomic_DNA"/>
</dbReference>
<dbReference type="InterPro" id="IPR002182">
    <property type="entry name" value="NB-ARC"/>
</dbReference>
<dbReference type="InterPro" id="IPR053137">
    <property type="entry name" value="NLR-like"/>
</dbReference>
<dbReference type="Proteomes" id="UP000275480">
    <property type="component" value="Unassembled WGS sequence"/>
</dbReference>
<feature type="region of interest" description="Disordered" evidence="1">
    <location>
        <begin position="1121"/>
        <end position="1151"/>
    </location>
</feature>
<evidence type="ECO:0000259" key="3">
    <source>
        <dbReference type="Pfam" id="PF01048"/>
    </source>
</evidence>
<evidence type="ECO:0000313" key="5">
    <source>
        <dbReference type="Proteomes" id="UP000275480"/>
    </source>
</evidence>
<dbReference type="InterPro" id="IPR027417">
    <property type="entry name" value="P-loop_NTPase"/>
</dbReference>
<dbReference type="Gene3D" id="3.40.50.300">
    <property type="entry name" value="P-loop containing nucleotide triphosphate hydrolases"/>
    <property type="match status" value="1"/>
</dbReference>
<dbReference type="SMART" id="SM00028">
    <property type="entry name" value="TPR"/>
    <property type="match status" value="8"/>
</dbReference>
<dbReference type="Pfam" id="PF01048">
    <property type="entry name" value="PNP_UDP_1"/>
    <property type="match status" value="1"/>
</dbReference>
<dbReference type="InterPro" id="IPR035994">
    <property type="entry name" value="Nucleoside_phosphorylase_sf"/>
</dbReference>
<evidence type="ECO:0000259" key="2">
    <source>
        <dbReference type="Pfam" id="PF00931"/>
    </source>
</evidence>
<name>A0AB74CHY2_ASPFL</name>